<dbReference type="InterPro" id="IPR051906">
    <property type="entry name" value="TolC-like"/>
</dbReference>
<dbReference type="GO" id="GO:0009279">
    <property type="term" value="C:cell outer membrane"/>
    <property type="evidence" value="ECO:0007669"/>
    <property type="project" value="UniProtKB-SubCell"/>
</dbReference>
<evidence type="ECO:0000256" key="8">
    <source>
        <dbReference type="SAM" id="SignalP"/>
    </source>
</evidence>
<evidence type="ECO:0000256" key="3">
    <source>
        <dbReference type="ARBA" id="ARBA00022448"/>
    </source>
</evidence>
<dbReference type="InterPro" id="IPR003423">
    <property type="entry name" value="OMP_efflux"/>
</dbReference>
<evidence type="ECO:0000256" key="5">
    <source>
        <dbReference type="ARBA" id="ARBA00022692"/>
    </source>
</evidence>
<accession>A0AAP3GAD3</accession>
<organism evidence="9 10">
    <name type="scientific">Brevibacillus laterosporus</name>
    <name type="common">Bacillus laterosporus</name>
    <dbReference type="NCBI Taxonomy" id="1465"/>
    <lineage>
        <taxon>Bacteria</taxon>
        <taxon>Bacillati</taxon>
        <taxon>Bacillota</taxon>
        <taxon>Bacilli</taxon>
        <taxon>Bacillales</taxon>
        <taxon>Paenibacillaceae</taxon>
        <taxon>Brevibacillus</taxon>
    </lineage>
</organism>
<evidence type="ECO:0000256" key="2">
    <source>
        <dbReference type="ARBA" id="ARBA00007613"/>
    </source>
</evidence>
<dbReference type="PANTHER" id="PTHR30026">
    <property type="entry name" value="OUTER MEMBRANE PROTEIN TOLC"/>
    <property type="match status" value="1"/>
</dbReference>
<sequence>MNFPYSKKWIALTVAAMVMTSGSGLAMAATSAAPEKATTQQVNVKKEQEVGANDLTVEKAIQLTLENNLDYKKAKIDVDNAMIQASSANYTSNKIKEGMIEDLGTANGKYVATVRAEGQKEMGKLSLQRSEGSFKLGAEKLYYDLLNAEDDLALKKQSLERSESQLKIANAAFGVGTRAKTDVLQAEAGVAQAKAAVAQAESAKEVARLSLNKFMGVDLNKKWNLLTKQTSEKVEVMDVEKAIAKALKERVDILTIEQEMKNSEKELEVIEKYSILSGFQGQAAKNAAEKNQLNLIQTQNQVKLDLMQSYYNLNSIKTALEALKKGTDAAAENYRLTKLRFENGLATAIEVVGAEEELAKAENNYQKNLYQLNLAVMAYENAILQPTNGQ</sequence>
<dbReference type="GO" id="GO:1990281">
    <property type="term" value="C:efflux pump complex"/>
    <property type="evidence" value="ECO:0007669"/>
    <property type="project" value="TreeGrafter"/>
</dbReference>
<name>A0AAP3GAD3_BRELA</name>
<reference evidence="9" key="1">
    <citation type="submission" date="2022-09" db="EMBL/GenBank/DDBJ databases">
        <title>Genome analysis and characterization of larvicidal activity of Brevibacillus strains.</title>
        <authorList>
            <person name="Patrusheva E.V."/>
            <person name="Izotova A.O."/>
            <person name="Toshchakov S.V."/>
            <person name="Sineoky S.P."/>
        </authorList>
    </citation>
    <scope>NUCLEOTIDE SEQUENCE</scope>
    <source>
        <strain evidence="9">VKPM_B-13247</strain>
    </source>
</reference>
<feature type="signal peptide" evidence="8">
    <location>
        <begin position="1"/>
        <end position="28"/>
    </location>
</feature>
<dbReference type="PANTHER" id="PTHR30026:SF20">
    <property type="entry name" value="OUTER MEMBRANE PROTEIN TOLC"/>
    <property type="match status" value="1"/>
</dbReference>
<keyword evidence="4" id="KW-1134">Transmembrane beta strand</keyword>
<evidence type="ECO:0000256" key="4">
    <source>
        <dbReference type="ARBA" id="ARBA00022452"/>
    </source>
</evidence>
<dbReference type="Gene3D" id="1.20.1600.10">
    <property type="entry name" value="Outer membrane efflux proteins (OEP)"/>
    <property type="match status" value="2"/>
</dbReference>
<feature type="chain" id="PRO_5042877045" evidence="8">
    <location>
        <begin position="29"/>
        <end position="390"/>
    </location>
</feature>
<proteinExistence type="inferred from homology"/>
<evidence type="ECO:0000256" key="1">
    <source>
        <dbReference type="ARBA" id="ARBA00004442"/>
    </source>
</evidence>
<keyword evidence="3" id="KW-0813">Transport</keyword>
<evidence type="ECO:0000256" key="6">
    <source>
        <dbReference type="ARBA" id="ARBA00023136"/>
    </source>
</evidence>
<evidence type="ECO:0000313" key="9">
    <source>
        <dbReference type="EMBL" id="MCZ0805380.1"/>
    </source>
</evidence>
<protein>
    <submittedName>
        <fullName evidence="9">TolC family protein</fullName>
    </submittedName>
</protein>
<evidence type="ECO:0000256" key="7">
    <source>
        <dbReference type="ARBA" id="ARBA00023237"/>
    </source>
</evidence>
<dbReference type="Proteomes" id="UP001077662">
    <property type="component" value="Unassembled WGS sequence"/>
</dbReference>
<dbReference type="SUPFAM" id="SSF56954">
    <property type="entry name" value="Outer membrane efflux proteins (OEP)"/>
    <property type="match status" value="1"/>
</dbReference>
<dbReference type="GO" id="GO:0015562">
    <property type="term" value="F:efflux transmembrane transporter activity"/>
    <property type="evidence" value="ECO:0007669"/>
    <property type="project" value="InterPro"/>
</dbReference>
<dbReference type="RefSeq" id="WP_258432591.1">
    <property type="nucleotide sequence ID" value="NZ_JANSGW010000001.1"/>
</dbReference>
<comment type="caution">
    <text evidence="9">The sequence shown here is derived from an EMBL/GenBank/DDBJ whole genome shotgun (WGS) entry which is preliminary data.</text>
</comment>
<dbReference type="AlphaFoldDB" id="A0AAP3GAD3"/>
<comment type="subcellular location">
    <subcellularLocation>
        <location evidence="1">Cell outer membrane</location>
    </subcellularLocation>
</comment>
<keyword evidence="6" id="KW-0472">Membrane</keyword>
<dbReference type="EMBL" id="JAPTNE010000001">
    <property type="protein sequence ID" value="MCZ0805380.1"/>
    <property type="molecule type" value="Genomic_DNA"/>
</dbReference>
<keyword evidence="5" id="KW-0812">Transmembrane</keyword>
<dbReference type="GO" id="GO:0015288">
    <property type="term" value="F:porin activity"/>
    <property type="evidence" value="ECO:0007669"/>
    <property type="project" value="TreeGrafter"/>
</dbReference>
<keyword evidence="7" id="KW-0998">Cell outer membrane</keyword>
<gene>
    <name evidence="9" type="ORF">O0554_00390</name>
</gene>
<evidence type="ECO:0000313" key="10">
    <source>
        <dbReference type="Proteomes" id="UP001077662"/>
    </source>
</evidence>
<dbReference type="Pfam" id="PF02321">
    <property type="entry name" value="OEP"/>
    <property type="match status" value="2"/>
</dbReference>
<keyword evidence="8" id="KW-0732">Signal</keyword>
<comment type="similarity">
    <text evidence="2">Belongs to the outer membrane factor (OMF) (TC 1.B.17) family.</text>
</comment>